<dbReference type="EMBL" id="WJXZ01000013">
    <property type="protein sequence ID" value="MRS63720.1"/>
    <property type="molecule type" value="Genomic_DNA"/>
</dbReference>
<keyword evidence="2" id="KW-1185">Reference proteome</keyword>
<protein>
    <submittedName>
        <fullName evidence="1">Uncharacterized protein</fullName>
    </submittedName>
</protein>
<dbReference type="AlphaFoldDB" id="A0A7K0EPF6"/>
<sequence>MKKILKNRLMLAGFYLAVGLILTSLGRTHFRTKNMEIISGKTIFSQKSRTAAPNVIHTVLKTIKVI</sequence>
<name>A0A7K0EPF6_9BACT</name>
<reference evidence="1 2" key="1">
    <citation type="journal article" date="2018" name="Antonie Van Leeuwenhoek">
        <title>Larkinella terrae sp. nov., isolated from soil on Jeju Island, South Korea.</title>
        <authorList>
            <person name="Ten L.N."/>
            <person name="Jeon J."/>
            <person name="Park S.J."/>
            <person name="Park S."/>
            <person name="Lee S.Y."/>
            <person name="Kim M.K."/>
            <person name="Jung H.Y."/>
        </authorList>
    </citation>
    <scope>NUCLEOTIDE SEQUENCE [LARGE SCALE GENOMIC DNA]</scope>
    <source>
        <strain evidence="1 2">KCTC 52001</strain>
    </source>
</reference>
<organism evidence="1 2">
    <name type="scientific">Larkinella terrae</name>
    <dbReference type="NCBI Taxonomy" id="2025311"/>
    <lineage>
        <taxon>Bacteria</taxon>
        <taxon>Pseudomonadati</taxon>
        <taxon>Bacteroidota</taxon>
        <taxon>Cytophagia</taxon>
        <taxon>Cytophagales</taxon>
        <taxon>Spirosomataceae</taxon>
        <taxon>Larkinella</taxon>
    </lineage>
</organism>
<accession>A0A7K0EPF6</accession>
<dbReference type="RefSeq" id="WP_154177091.1">
    <property type="nucleotide sequence ID" value="NZ_WJXZ01000013.1"/>
</dbReference>
<evidence type="ECO:0000313" key="2">
    <source>
        <dbReference type="Proteomes" id="UP000441754"/>
    </source>
</evidence>
<proteinExistence type="predicted"/>
<dbReference type="Proteomes" id="UP000441754">
    <property type="component" value="Unassembled WGS sequence"/>
</dbReference>
<evidence type="ECO:0000313" key="1">
    <source>
        <dbReference type="EMBL" id="MRS63720.1"/>
    </source>
</evidence>
<dbReference type="OrthoDB" id="965096at2"/>
<gene>
    <name evidence="1" type="ORF">GJJ30_20645</name>
</gene>
<comment type="caution">
    <text evidence="1">The sequence shown here is derived from an EMBL/GenBank/DDBJ whole genome shotgun (WGS) entry which is preliminary data.</text>
</comment>